<feature type="domain" description="Response regulatory" evidence="1">
    <location>
        <begin position="1"/>
        <end position="27"/>
    </location>
</feature>
<dbReference type="Gene3D" id="1.20.120.160">
    <property type="entry name" value="HPT domain"/>
    <property type="match status" value="1"/>
</dbReference>
<dbReference type="SUPFAM" id="SSF47226">
    <property type="entry name" value="Histidine-containing phosphotransfer domain, HPT domain"/>
    <property type="match status" value="1"/>
</dbReference>
<reference evidence="2" key="1">
    <citation type="submission" date="2019-08" db="EMBL/GenBank/DDBJ databases">
        <authorList>
            <person name="Kucharzyk K."/>
            <person name="Murdoch R.W."/>
            <person name="Higgins S."/>
            <person name="Loffler F."/>
        </authorList>
    </citation>
    <scope>NUCLEOTIDE SEQUENCE</scope>
</reference>
<name>A0A645H7I6_9ZZZZ</name>
<comment type="caution">
    <text evidence="2">The sequence shown here is derived from an EMBL/GenBank/DDBJ whole genome shotgun (WGS) entry which is preliminary data.</text>
</comment>
<evidence type="ECO:0000259" key="1">
    <source>
        <dbReference type="PROSITE" id="PS50110"/>
    </source>
</evidence>
<accession>A0A645H7I6</accession>
<gene>
    <name evidence="2" type="ORF">SDC9_181551</name>
</gene>
<protein>
    <recommendedName>
        <fullName evidence="1">Response regulatory domain-containing protein</fullName>
    </recommendedName>
</protein>
<dbReference type="EMBL" id="VSSQ01086895">
    <property type="protein sequence ID" value="MPN34059.1"/>
    <property type="molecule type" value="Genomic_DNA"/>
</dbReference>
<organism evidence="2">
    <name type="scientific">bioreactor metagenome</name>
    <dbReference type="NCBI Taxonomy" id="1076179"/>
    <lineage>
        <taxon>unclassified sequences</taxon>
        <taxon>metagenomes</taxon>
        <taxon>ecological metagenomes</taxon>
    </lineage>
</organism>
<dbReference type="GO" id="GO:0000160">
    <property type="term" value="P:phosphorelay signal transduction system"/>
    <property type="evidence" value="ECO:0007669"/>
    <property type="project" value="InterPro"/>
</dbReference>
<dbReference type="PROSITE" id="PS50110">
    <property type="entry name" value="RESPONSE_REGULATORY"/>
    <property type="match status" value="1"/>
</dbReference>
<dbReference type="InterPro" id="IPR036641">
    <property type="entry name" value="HPT_dom_sf"/>
</dbReference>
<evidence type="ECO:0000313" key="2">
    <source>
        <dbReference type="EMBL" id="MPN34059.1"/>
    </source>
</evidence>
<dbReference type="AlphaFoldDB" id="A0A645H7I6"/>
<dbReference type="InterPro" id="IPR001789">
    <property type="entry name" value="Sig_transdc_resp-reg_receiver"/>
</dbReference>
<proteinExistence type="predicted"/>
<sequence>MREAGFTDFLTKPFSSDRLYNTIYQYVREENPTVDVFVPEEKQSFEEKGPAALIEFVSDDKKTSAAILQSFITETRESRIQLEKTLRKKETKVAQGIVHKILPLFRLMGSKSLIALMEKLEKGETLSRSEESFMLDKIEDHLRGAEVLIKEIAED</sequence>